<keyword evidence="1" id="KW-0614">Plasmid</keyword>
<sequence length="247" mass="27634">MVVRIFEDDLLRITSRHKTSRRETGSVLLSFTGIGHEMGGINVQKPEFFGVGRSFDNIVFITDKTRSWGNRLDFSAVREAITPAIGDRTVHSIGNSIGGFNSIVSTHYIPTHTCIAFVPQYSVNPSVVPWETRWKKYTSRIESFRIDRAGDHMNDTTRYFLFSGGDGPDRKHAEMFPVRENLHHYAFPGITHKVAQTLKKMDALDRVVQSCFDHTDGLPKDLEYDVLSPDAARPGAAPVRAAGGSRP</sequence>
<evidence type="ECO:0008006" key="3">
    <source>
        <dbReference type="Google" id="ProtNLM"/>
    </source>
</evidence>
<dbReference type="eggNOG" id="COG1073">
    <property type="taxonomic scope" value="Bacteria"/>
</dbReference>
<gene>
    <name evidence="1" type="ORF">Wenmar_04099</name>
</gene>
<dbReference type="AlphaFoldDB" id="A0A0D0QK52"/>
<evidence type="ECO:0000313" key="2">
    <source>
        <dbReference type="Proteomes" id="UP000035100"/>
    </source>
</evidence>
<evidence type="ECO:0000313" key="1">
    <source>
        <dbReference type="EMBL" id="KIQ71388.1"/>
    </source>
</evidence>
<proteinExistence type="predicted"/>
<dbReference type="Proteomes" id="UP000035100">
    <property type="component" value="Plasmid pWENMAR1"/>
</dbReference>
<protein>
    <recommendedName>
        <fullName evidence="3">Peptidase S9 prolyl oligopeptidase catalytic domain-containing protein</fullName>
    </recommendedName>
</protein>
<dbReference type="OrthoDB" id="7840740at2"/>
<accession>A0A0D0QK52</accession>
<reference evidence="1 2" key="1">
    <citation type="submission" date="2013-01" db="EMBL/GenBank/DDBJ databases">
        <authorList>
            <person name="Fiebig A."/>
            <person name="Goeker M."/>
            <person name="Klenk H.-P.P."/>
        </authorList>
    </citation>
    <scope>NUCLEOTIDE SEQUENCE [LARGE SCALE GENOMIC DNA]</scope>
    <source>
        <strain evidence="1 2">DSM 24838</strain>
        <plasmid evidence="1 2">pWENMAR1</plasmid>
    </source>
</reference>
<dbReference type="EMBL" id="AONG01000001">
    <property type="protein sequence ID" value="KIQ71388.1"/>
    <property type="molecule type" value="Genomic_DNA"/>
</dbReference>
<comment type="caution">
    <text evidence="1">The sequence shown here is derived from an EMBL/GenBank/DDBJ whole genome shotgun (WGS) entry which is preliminary data.</text>
</comment>
<keyword evidence="2" id="KW-1185">Reference proteome</keyword>
<name>A0A0D0QK52_9RHOB</name>
<geneLocation type="plasmid" evidence="1 2">
    <name>pWENMAR1</name>
</geneLocation>
<organism evidence="1 2">
    <name type="scientific">Wenxinia marina DSM 24838</name>
    <dbReference type="NCBI Taxonomy" id="1123501"/>
    <lineage>
        <taxon>Bacteria</taxon>
        <taxon>Pseudomonadati</taxon>
        <taxon>Pseudomonadota</taxon>
        <taxon>Alphaproteobacteria</taxon>
        <taxon>Rhodobacterales</taxon>
        <taxon>Roseobacteraceae</taxon>
        <taxon>Wenxinia</taxon>
    </lineage>
</organism>
<dbReference type="RefSeq" id="WP_018302622.1">
    <property type="nucleotide sequence ID" value="NZ_CM003137.1"/>
</dbReference>